<dbReference type="GO" id="GO:0035723">
    <property type="term" value="P:interleukin-15-mediated signaling pathway"/>
    <property type="evidence" value="ECO:0007669"/>
    <property type="project" value="TreeGrafter"/>
</dbReference>
<dbReference type="InterPro" id="IPR036179">
    <property type="entry name" value="Ig-like_dom_sf"/>
</dbReference>
<dbReference type="PANTHER" id="PTHR11422:SF5">
    <property type="entry name" value="DIVERSE IMMUNOGLOBULIN DOMAIN-CONTAINING PROTEIN 1.1 ISOFORM X1-RELATED"/>
    <property type="match status" value="1"/>
</dbReference>
<dbReference type="PROSITE" id="PS50835">
    <property type="entry name" value="IG_LIKE"/>
    <property type="match status" value="1"/>
</dbReference>
<dbReference type="SUPFAM" id="SSF48726">
    <property type="entry name" value="Immunoglobulin"/>
    <property type="match status" value="1"/>
</dbReference>
<dbReference type="AlphaFoldDB" id="A0A8P4K8K7"/>
<dbReference type="Pfam" id="PF07686">
    <property type="entry name" value="V-set"/>
    <property type="match status" value="1"/>
</dbReference>
<dbReference type="GO" id="GO:0042110">
    <property type="term" value="P:T cell activation"/>
    <property type="evidence" value="ECO:0007669"/>
    <property type="project" value="TreeGrafter"/>
</dbReference>
<dbReference type="InterPro" id="IPR013106">
    <property type="entry name" value="Ig_V-set"/>
</dbReference>
<reference evidence="2" key="1">
    <citation type="submission" date="2025-08" db="UniProtKB">
        <authorList>
            <consortium name="Ensembl"/>
        </authorList>
    </citation>
    <scope>IDENTIFICATION</scope>
</reference>
<dbReference type="Gene3D" id="2.60.40.10">
    <property type="entry name" value="Immunoglobulins"/>
    <property type="match status" value="1"/>
</dbReference>
<evidence type="ECO:0000313" key="2">
    <source>
        <dbReference type="Ensembl" id="ENSDLAP00005077760.1"/>
    </source>
</evidence>
<proteinExistence type="predicted"/>
<keyword evidence="3" id="KW-1185">Reference proteome</keyword>
<dbReference type="InterPro" id="IPR007110">
    <property type="entry name" value="Ig-like_dom"/>
</dbReference>
<name>A0A8P4K8K7_DICLA</name>
<dbReference type="GO" id="GO:0042289">
    <property type="term" value="F:MHC class II protein binding"/>
    <property type="evidence" value="ECO:0007669"/>
    <property type="project" value="TreeGrafter"/>
</dbReference>
<accession>A0A8P4K8K7</accession>
<organism evidence="2 3">
    <name type="scientific">Dicentrarchus labrax</name>
    <name type="common">European seabass</name>
    <name type="synonym">Morone labrax</name>
    <dbReference type="NCBI Taxonomy" id="13489"/>
    <lineage>
        <taxon>Eukaryota</taxon>
        <taxon>Metazoa</taxon>
        <taxon>Chordata</taxon>
        <taxon>Craniata</taxon>
        <taxon>Vertebrata</taxon>
        <taxon>Euteleostomi</taxon>
        <taxon>Actinopterygii</taxon>
        <taxon>Neopterygii</taxon>
        <taxon>Teleostei</taxon>
        <taxon>Neoteleostei</taxon>
        <taxon>Acanthomorphata</taxon>
        <taxon>Eupercaria</taxon>
        <taxon>Moronidae</taxon>
        <taxon>Dicentrarchus</taxon>
    </lineage>
</organism>
<reference evidence="2" key="2">
    <citation type="submission" date="2025-09" db="UniProtKB">
        <authorList>
            <consortium name="Ensembl"/>
        </authorList>
    </citation>
    <scope>IDENTIFICATION</scope>
</reference>
<feature type="domain" description="Ig-like" evidence="1">
    <location>
        <begin position="10"/>
        <end position="118"/>
    </location>
</feature>
<sequence length="170" mass="19419">MLYCDEFLIPQLTEQLYPRIVVRVGDEVTLPCDNVRDYQDKCQRTSWLFVGSGNTTSKLLIDRGQIGENSNSKSDRLSVTANYSLVIKVTAEDVGQYTCRQFNDTGHQQGPDSHVDLSVITSEYLHHNKQRHLQCIQHKTTLGVLNVMYCICTNAVDRINKPCLHQQLYL</sequence>
<dbReference type="InterPro" id="IPR013783">
    <property type="entry name" value="Ig-like_fold"/>
</dbReference>
<dbReference type="Proteomes" id="UP000694389">
    <property type="component" value="Unassembled WGS sequence"/>
</dbReference>
<dbReference type="GO" id="GO:0045121">
    <property type="term" value="C:membrane raft"/>
    <property type="evidence" value="ECO:0007669"/>
    <property type="project" value="TreeGrafter"/>
</dbReference>
<dbReference type="Ensembl" id="ENSDLAT00005088130.1">
    <property type="protein sequence ID" value="ENSDLAP00005077760.1"/>
    <property type="gene ID" value="ENSDLAG00005031364.1"/>
</dbReference>
<dbReference type="PANTHER" id="PTHR11422">
    <property type="entry name" value="T-CELL SURFACE GLYCOPROTEIN CD4"/>
    <property type="match status" value="1"/>
</dbReference>
<dbReference type="GeneTree" id="ENSGT01030000235422"/>
<dbReference type="GO" id="GO:1990782">
    <property type="term" value="F:protein tyrosine kinase binding"/>
    <property type="evidence" value="ECO:0007669"/>
    <property type="project" value="TreeGrafter"/>
</dbReference>
<dbReference type="InterPro" id="IPR003599">
    <property type="entry name" value="Ig_sub"/>
</dbReference>
<evidence type="ECO:0000259" key="1">
    <source>
        <dbReference type="PROSITE" id="PS50835"/>
    </source>
</evidence>
<protein>
    <recommendedName>
        <fullName evidence="1">Ig-like domain-containing protein</fullName>
    </recommendedName>
</protein>
<dbReference type="SMART" id="SM00409">
    <property type="entry name" value="IG"/>
    <property type="match status" value="1"/>
</dbReference>
<dbReference type="GO" id="GO:0009897">
    <property type="term" value="C:external side of plasma membrane"/>
    <property type="evidence" value="ECO:0007669"/>
    <property type="project" value="TreeGrafter"/>
</dbReference>
<dbReference type="GO" id="GO:0070374">
    <property type="term" value="P:positive regulation of ERK1 and ERK2 cascade"/>
    <property type="evidence" value="ECO:0007669"/>
    <property type="project" value="TreeGrafter"/>
</dbReference>
<evidence type="ECO:0000313" key="3">
    <source>
        <dbReference type="Proteomes" id="UP000694389"/>
    </source>
</evidence>